<organism evidence="1 2">
    <name type="scientific">Sediminitomix flava</name>
    <dbReference type="NCBI Taxonomy" id="379075"/>
    <lineage>
        <taxon>Bacteria</taxon>
        <taxon>Pseudomonadati</taxon>
        <taxon>Bacteroidota</taxon>
        <taxon>Cytophagia</taxon>
        <taxon>Cytophagales</taxon>
        <taxon>Flammeovirgaceae</taxon>
        <taxon>Sediminitomix</taxon>
    </lineage>
</organism>
<proteinExistence type="predicted"/>
<dbReference type="AlphaFoldDB" id="A0A315ZHD6"/>
<dbReference type="Pfam" id="PF12771">
    <property type="entry name" value="SusD-like_2"/>
    <property type="match status" value="2"/>
</dbReference>
<gene>
    <name evidence="1" type="ORF">BC781_1011423</name>
</gene>
<dbReference type="CDD" id="cd08977">
    <property type="entry name" value="SusD"/>
    <property type="match status" value="1"/>
</dbReference>
<dbReference type="EMBL" id="QGDO01000001">
    <property type="protein sequence ID" value="PWJ45025.1"/>
    <property type="molecule type" value="Genomic_DNA"/>
</dbReference>
<reference evidence="1 2" key="1">
    <citation type="submission" date="2018-03" db="EMBL/GenBank/DDBJ databases">
        <title>Genomic Encyclopedia of Archaeal and Bacterial Type Strains, Phase II (KMG-II): from individual species to whole genera.</title>
        <authorList>
            <person name="Goeker M."/>
        </authorList>
    </citation>
    <scope>NUCLEOTIDE SEQUENCE [LARGE SCALE GENOMIC DNA]</scope>
    <source>
        <strain evidence="1 2">DSM 28229</strain>
    </source>
</reference>
<protein>
    <submittedName>
        <fullName evidence="1">SusD/RagB-like outer membrane lipoprotein</fullName>
    </submittedName>
</protein>
<dbReference type="InterPro" id="IPR041662">
    <property type="entry name" value="SusD-like_2"/>
</dbReference>
<dbReference type="SUPFAM" id="SSF48452">
    <property type="entry name" value="TPR-like"/>
    <property type="match status" value="1"/>
</dbReference>
<dbReference type="OrthoDB" id="622163at2"/>
<sequence length="432" mass="49813">MRFLFLGLIIILLTLSCDSFVEGYEVSPTKPIDIQIENSLSSAEAFTVYVQSDILARLTSTIVQQVTFADRSNLVFGQYNILGEDLNDLWGENAYAGALKDLRNILEEAQRKSHPTYSGIAKVLIAFNLGLLTDVFGDIPYSEGLSDLNLNPKYDSQKEIYSEIFQLLDKAVNDLRKDDIISSSDNDFIYHGNKEQWLKFAIALKIRYLNHLSNLEEYNPNEILSLLKIGFQSNLDDAEIIFYDVRSQSNPWAQFLDQRQGYIQLDGYMFDLMRRNNDPRIDLYGEDGFYMKATSPITLITYTEIKFIESEVLYKEGRIDEAKNALFDAVNANMQKIGVTQTQIDDYKATLNLSLQTILEEKYVALYSHPEAWTDWRRTGYPILKPNTNSVLPEGELPRRLPYPESEERLNRNVPKLTFEESLLKKMWWDVN</sequence>
<evidence type="ECO:0000313" key="1">
    <source>
        <dbReference type="EMBL" id="PWJ45025.1"/>
    </source>
</evidence>
<name>A0A315ZHD6_SEDFL</name>
<evidence type="ECO:0000313" key="2">
    <source>
        <dbReference type="Proteomes" id="UP000245535"/>
    </source>
</evidence>
<accession>A0A315ZHD6</accession>
<dbReference type="Proteomes" id="UP000245535">
    <property type="component" value="Unassembled WGS sequence"/>
</dbReference>
<dbReference type="Gene3D" id="1.25.40.390">
    <property type="match status" value="1"/>
</dbReference>
<dbReference type="RefSeq" id="WP_109616479.1">
    <property type="nucleotide sequence ID" value="NZ_QGDO01000001.1"/>
</dbReference>
<keyword evidence="1" id="KW-0449">Lipoprotein</keyword>
<dbReference type="InterPro" id="IPR011990">
    <property type="entry name" value="TPR-like_helical_dom_sf"/>
</dbReference>
<comment type="caution">
    <text evidence="1">The sequence shown here is derived from an EMBL/GenBank/DDBJ whole genome shotgun (WGS) entry which is preliminary data.</text>
</comment>
<dbReference type="PROSITE" id="PS51257">
    <property type="entry name" value="PROKAR_LIPOPROTEIN"/>
    <property type="match status" value="1"/>
</dbReference>
<keyword evidence="2" id="KW-1185">Reference proteome</keyword>